<proteinExistence type="predicted"/>
<evidence type="ECO:0000313" key="1">
    <source>
        <dbReference type="EMBL" id="CAN0475002.1"/>
    </source>
</evidence>
<evidence type="ECO:0000313" key="2">
    <source>
        <dbReference type="Proteomes" id="UP001162501"/>
    </source>
</evidence>
<protein>
    <submittedName>
        <fullName evidence="1">Uncharacterized protein</fullName>
    </submittedName>
</protein>
<name>A0AC59ZNM0_RANTA</name>
<dbReference type="Proteomes" id="UP001162501">
    <property type="component" value="Chromosome 31"/>
</dbReference>
<sequence>MACRDCCRGDCTRPLPHPACSPQRLEGAPRSPSCSAVHQATGTSGRREEALNPLRSPAAASRHAVAASACGCAGSQSRVPFERKPCGLRPSGGTRSRSPEPPHEKHANPETSVCRWSPRQADRPPAD</sequence>
<accession>A0AC59ZNM0</accession>
<organism evidence="1 2">
    <name type="scientific">Rangifer tarandus platyrhynchus</name>
    <name type="common">Svalbard reindeer</name>
    <dbReference type="NCBI Taxonomy" id="3082113"/>
    <lineage>
        <taxon>Eukaryota</taxon>
        <taxon>Metazoa</taxon>
        <taxon>Chordata</taxon>
        <taxon>Craniata</taxon>
        <taxon>Vertebrata</taxon>
        <taxon>Euteleostomi</taxon>
        <taxon>Mammalia</taxon>
        <taxon>Eutheria</taxon>
        <taxon>Laurasiatheria</taxon>
        <taxon>Artiodactyla</taxon>
        <taxon>Ruminantia</taxon>
        <taxon>Pecora</taxon>
        <taxon>Cervidae</taxon>
        <taxon>Odocoileinae</taxon>
        <taxon>Rangifer</taxon>
    </lineage>
</organism>
<gene>
    <name evidence="1" type="ORF">MRATA1EN22A_LOCUS20755</name>
</gene>
<dbReference type="EMBL" id="OX596115">
    <property type="protein sequence ID" value="CAN0475002.1"/>
    <property type="molecule type" value="Genomic_DNA"/>
</dbReference>
<reference evidence="1" key="2">
    <citation type="submission" date="2025-03" db="EMBL/GenBank/DDBJ databases">
        <authorList>
            <consortium name="ELIXIR-Norway"/>
            <consortium name="Elixir Norway"/>
        </authorList>
    </citation>
    <scope>NUCLEOTIDE SEQUENCE</scope>
</reference>
<reference evidence="1" key="1">
    <citation type="submission" date="2023-05" db="EMBL/GenBank/DDBJ databases">
        <authorList>
            <consortium name="ELIXIR-Norway"/>
        </authorList>
    </citation>
    <scope>NUCLEOTIDE SEQUENCE</scope>
</reference>